<gene>
    <name evidence="1" type="ORF">FPZ12_014050</name>
</gene>
<evidence type="ECO:0000313" key="1">
    <source>
        <dbReference type="EMBL" id="KAA9161626.1"/>
    </source>
</evidence>
<reference evidence="1" key="1">
    <citation type="submission" date="2019-09" db="EMBL/GenBank/DDBJ databases">
        <authorList>
            <person name="Teo W.F.A."/>
            <person name="Duangmal K."/>
        </authorList>
    </citation>
    <scope>NUCLEOTIDE SEQUENCE [LARGE SCALE GENOMIC DNA]</scope>
    <source>
        <strain evidence="1">K81G1</strain>
    </source>
</reference>
<dbReference type="EMBL" id="VMNW02000016">
    <property type="protein sequence ID" value="KAA9161626.1"/>
    <property type="molecule type" value="Genomic_DNA"/>
</dbReference>
<comment type="caution">
    <text evidence="1">The sequence shown here is derived from an EMBL/GenBank/DDBJ whole genome shotgun (WGS) entry which is preliminary data.</text>
</comment>
<dbReference type="AlphaFoldDB" id="A0A5N0V5H7"/>
<accession>A0A5N0V5H7</accession>
<dbReference type="OrthoDB" id="3365840at2"/>
<dbReference type="Proteomes" id="UP000319769">
    <property type="component" value="Unassembled WGS sequence"/>
</dbReference>
<keyword evidence="2" id="KW-1185">Reference proteome</keyword>
<protein>
    <submittedName>
        <fullName evidence="1">Uncharacterized protein</fullName>
    </submittedName>
</protein>
<sequence>MDEIPLFLQPYTNDHYRVDSFTVEGAEGLLRAITGQAAYIKPRLGNLVRLPPRVESRGEPSWRLLPEPAPVLWMDELFRQSYRPQKATVELHLAPAEPRSLLGLRRLQQLAEELAGLGRAKGLFTQRQGLEIDFSDQAAWAYSKDWRTGEAGLLVHRRGQRTCWFNLPDAKLGWILDEADLAKQLTRHILALLRIAIEAPDELAPAIGLEPTTTVRIGHLSEASATSASFPMGHRNRVRIDPVEALSVHDLQARTASVADELVAGLAQPFRL</sequence>
<proteinExistence type="predicted"/>
<evidence type="ECO:0000313" key="2">
    <source>
        <dbReference type="Proteomes" id="UP000319769"/>
    </source>
</evidence>
<organism evidence="1 2">
    <name type="scientific">Amycolatopsis acidicola</name>
    <dbReference type="NCBI Taxonomy" id="2596893"/>
    <lineage>
        <taxon>Bacteria</taxon>
        <taxon>Bacillati</taxon>
        <taxon>Actinomycetota</taxon>
        <taxon>Actinomycetes</taxon>
        <taxon>Pseudonocardiales</taxon>
        <taxon>Pseudonocardiaceae</taxon>
        <taxon>Amycolatopsis</taxon>
    </lineage>
</organism>
<dbReference type="RefSeq" id="WP_144746017.1">
    <property type="nucleotide sequence ID" value="NZ_VMNW02000016.1"/>
</dbReference>
<name>A0A5N0V5H7_9PSEU</name>